<organism evidence="3 4">
    <name type="scientific">Leptospira ryugenii</name>
    <dbReference type="NCBI Taxonomy" id="1917863"/>
    <lineage>
        <taxon>Bacteria</taxon>
        <taxon>Pseudomonadati</taxon>
        <taxon>Spirochaetota</taxon>
        <taxon>Spirochaetia</taxon>
        <taxon>Leptospirales</taxon>
        <taxon>Leptospiraceae</taxon>
        <taxon>Leptospira</taxon>
    </lineage>
</organism>
<dbReference type="EMBL" id="BFBB01000001">
    <property type="protein sequence ID" value="GBF48569.1"/>
    <property type="molecule type" value="Genomic_DNA"/>
</dbReference>
<proteinExistence type="predicted"/>
<dbReference type="InterPro" id="IPR011623">
    <property type="entry name" value="7TMR_DISM_rcpt_extracell_dom1"/>
</dbReference>
<dbReference type="Pfam" id="PF07695">
    <property type="entry name" value="7TMR-DISM_7TM"/>
    <property type="match status" value="1"/>
</dbReference>
<keyword evidence="4" id="KW-1185">Reference proteome</keyword>
<keyword evidence="1" id="KW-0812">Transmembrane</keyword>
<dbReference type="InterPro" id="IPR003594">
    <property type="entry name" value="HATPase_dom"/>
</dbReference>
<keyword evidence="1" id="KW-0472">Membrane</keyword>
<dbReference type="InterPro" id="IPR013767">
    <property type="entry name" value="PAS_fold"/>
</dbReference>
<dbReference type="SMART" id="SM00091">
    <property type="entry name" value="PAS"/>
    <property type="match status" value="1"/>
</dbReference>
<dbReference type="CDD" id="cd00130">
    <property type="entry name" value="PAS"/>
    <property type="match status" value="1"/>
</dbReference>
<dbReference type="GO" id="GO:0006355">
    <property type="term" value="P:regulation of DNA-templated transcription"/>
    <property type="evidence" value="ECO:0007669"/>
    <property type="project" value="InterPro"/>
</dbReference>
<feature type="transmembrane region" description="Helical" evidence="1">
    <location>
        <begin position="6"/>
        <end position="26"/>
    </location>
</feature>
<dbReference type="AlphaFoldDB" id="A0A2P2DVA1"/>
<evidence type="ECO:0000259" key="2">
    <source>
        <dbReference type="PROSITE" id="PS50112"/>
    </source>
</evidence>
<dbReference type="Gene3D" id="3.30.450.20">
    <property type="entry name" value="PAS domain"/>
    <property type="match status" value="1"/>
</dbReference>
<dbReference type="InterPro" id="IPR000014">
    <property type="entry name" value="PAS"/>
</dbReference>
<dbReference type="InterPro" id="IPR036890">
    <property type="entry name" value="HATPase_C_sf"/>
</dbReference>
<gene>
    <name evidence="3" type="ORF">LPTSP4_00680</name>
</gene>
<dbReference type="Pfam" id="PF13581">
    <property type="entry name" value="HATPase_c_2"/>
    <property type="match status" value="1"/>
</dbReference>
<dbReference type="Proteomes" id="UP000245133">
    <property type="component" value="Unassembled WGS sequence"/>
</dbReference>
<feature type="domain" description="PAS" evidence="2">
    <location>
        <begin position="110"/>
        <end position="163"/>
    </location>
</feature>
<reference evidence="3 4" key="1">
    <citation type="submission" date="2018-02" db="EMBL/GenBank/DDBJ databases">
        <title>Novel Leptospira species isolated from soil and water in Japan.</title>
        <authorList>
            <person name="Nakao R."/>
            <person name="Masuzawa T."/>
        </authorList>
    </citation>
    <scope>NUCLEOTIDE SEQUENCE [LARGE SCALE GENOMIC DNA]</scope>
    <source>
        <strain evidence="3 4">YH101</strain>
    </source>
</reference>
<dbReference type="NCBIfam" id="TIGR00229">
    <property type="entry name" value="sensory_box"/>
    <property type="match status" value="1"/>
</dbReference>
<dbReference type="Gene3D" id="3.30.565.10">
    <property type="entry name" value="Histidine kinase-like ATPase, C-terminal domain"/>
    <property type="match status" value="1"/>
</dbReference>
<feature type="transmembrane region" description="Helical" evidence="1">
    <location>
        <begin position="33"/>
        <end position="50"/>
    </location>
</feature>
<dbReference type="CDD" id="cd16936">
    <property type="entry name" value="HATPase_RsbW-like"/>
    <property type="match status" value="1"/>
</dbReference>
<evidence type="ECO:0000313" key="3">
    <source>
        <dbReference type="EMBL" id="GBF48569.1"/>
    </source>
</evidence>
<name>A0A2P2DVA1_9LEPT</name>
<dbReference type="InterPro" id="IPR035965">
    <property type="entry name" value="PAS-like_dom_sf"/>
</dbReference>
<dbReference type="SUPFAM" id="SSF55785">
    <property type="entry name" value="PYP-like sensor domain (PAS domain)"/>
    <property type="match status" value="1"/>
</dbReference>
<evidence type="ECO:0000256" key="1">
    <source>
        <dbReference type="SAM" id="Phobius"/>
    </source>
</evidence>
<comment type="caution">
    <text evidence="3">The sequence shown here is derived from an EMBL/GenBank/DDBJ whole genome shotgun (WGS) entry which is preliminary data.</text>
</comment>
<accession>A0A2P2DVA1</accession>
<evidence type="ECO:0000313" key="4">
    <source>
        <dbReference type="Proteomes" id="UP000245133"/>
    </source>
</evidence>
<dbReference type="SUPFAM" id="SSF55874">
    <property type="entry name" value="ATPase domain of HSP90 chaperone/DNA topoisomerase II/histidine kinase"/>
    <property type="match status" value="1"/>
</dbReference>
<protein>
    <submittedName>
        <fullName evidence="3">7TM diverse intracellular signaling</fullName>
    </submittedName>
</protein>
<keyword evidence="1" id="KW-1133">Transmembrane helix</keyword>
<sequence length="401" mass="46108">MATLVGIALAIISAFIMIASGVIAFIRRGRTAKFYLVAWSFFLLGVLLYSLKSLGVLPDNQITRWTIQIGTAIEVVLLSLGLADRINSLSKSLRDNLRELSSVKAKIEESEKRFKEIFQGSEEVMLLLDENTRVINANRALTKQLGFRVSDLMGKPLEEFLYPVKGKKAGFNSLYLNEKFQELKITGNVGRFVLDFSQKYVKEPKDMYVRMQYIEFGDLREIFVTMASQLEDSIINYIDEERIEFTISNYLRNAELVSQKVTSNLGKHLSSIAQTEIRTSVREIIINAIEHGNLNIGFDEKSQALVEGNYLEFLQKRQEDPRYSRKVIKIEYVLTEEYVAYRITDEGKGFDHKQILSRSLESLNEAHEQHGRGIHMTKSVFDRVEYNDSGNQVRLIKYFRH</sequence>
<dbReference type="Pfam" id="PF00989">
    <property type="entry name" value="PAS"/>
    <property type="match status" value="1"/>
</dbReference>
<dbReference type="PROSITE" id="PS50112">
    <property type="entry name" value="PAS"/>
    <property type="match status" value="1"/>
</dbReference>